<evidence type="ECO:0000313" key="3">
    <source>
        <dbReference type="Proteomes" id="UP000316270"/>
    </source>
</evidence>
<dbReference type="EMBL" id="CP042186">
    <property type="protein sequence ID" value="QDS68659.1"/>
    <property type="molecule type" value="Genomic_DNA"/>
</dbReference>
<keyword evidence="1" id="KW-0560">Oxidoreductase</keyword>
<organism evidence="2 3">
    <name type="scientific">Venturia effusa</name>
    <dbReference type="NCBI Taxonomy" id="50376"/>
    <lineage>
        <taxon>Eukaryota</taxon>
        <taxon>Fungi</taxon>
        <taxon>Dikarya</taxon>
        <taxon>Ascomycota</taxon>
        <taxon>Pezizomycotina</taxon>
        <taxon>Dothideomycetes</taxon>
        <taxon>Pleosporomycetidae</taxon>
        <taxon>Venturiales</taxon>
        <taxon>Venturiaceae</taxon>
        <taxon>Venturia</taxon>
    </lineage>
</organism>
<dbReference type="InterPro" id="IPR025337">
    <property type="entry name" value="Questin_oxidase-like"/>
</dbReference>
<evidence type="ECO:0000256" key="1">
    <source>
        <dbReference type="ARBA" id="ARBA00023002"/>
    </source>
</evidence>
<keyword evidence="3" id="KW-1185">Reference proteome</keyword>
<dbReference type="GO" id="GO:0016491">
    <property type="term" value="F:oxidoreductase activity"/>
    <property type="evidence" value="ECO:0007669"/>
    <property type="project" value="UniProtKB-KW"/>
</dbReference>
<evidence type="ECO:0000313" key="2">
    <source>
        <dbReference type="EMBL" id="QDS68659.1"/>
    </source>
</evidence>
<dbReference type="PANTHER" id="PTHR35870">
    <property type="entry name" value="PROTEIN, PUTATIVE (AFU_ORTHOLOGUE AFUA_5G03330)-RELATED"/>
    <property type="match status" value="1"/>
</dbReference>
<gene>
    <name evidence="2" type="ORF">FKW77_001977</name>
</gene>
<dbReference type="Proteomes" id="UP000316270">
    <property type="component" value="Chromosome 2"/>
</dbReference>
<dbReference type="OrthoDB" id="10004862at2759"/>
<reference evidence="2 3" key="1">
    <citation type="submission" date="2019-07" db="EMBL/GenBank/DDBJ databases">
        <title>Finished genome of Venturia effusa.</title>
        <authorList>
            <person name="Young C.A."/>
            <person name="Cox M.P."/>
            <person name="Ganley A.R.D."/>
            <person name="David W.J."/>
        </authorList>
    </citation>
    <scope>NUCLEOTIDE SEQUENCE [LARGE SCALE GENOMIC DNA]</scope>
    <source>
        <strain evidence="3">albino</strain>
    </source>
</reference>
<protein>
    <recommendedName>
        <fullName evidence="4">Oxidoreductase AflY</fullName>
    </recommendedName>
</protein>
<evidence type="ECO:0008006" key="4">
    <source>
        <dbReference type="Google" id="ProtNLM"/>
    </source>
</evidence>
<dbReference type="PANTHER" id="PTHR35870:SF1">
    <property type="entry name" value="PROTEIN, PUTATIVE (AFU_ORTHOLOGUE AFUA_5G03330)-RELATED"/>
    <property type="match status" value="1"/>
</dbReference>
<sequence>MNEAGAQKASELLQENHEKHHVFFNRAGFHNHIVHHLLTLYAIGATPDEIQKQYDQNKSYQRAPLPVKAEDVEALHDPAQFKKCLGKEKYYADYLAFFKREMEREGWHNVVNTYLFKGDEQADDLLRRVALTQYDIQGFLHPLIHLGFGIEFQQPAIIAEALAQACCHNDSRLGEYLLPSETQANNTITPSNSLVELLDAIHADTEIRSAAHWTDGNKIRDGILGRAGAKMVSYASRYTVPPSASLDEKTAEMINTAVYFTACAQNPTYGVMFDFYFMHCANASLFSSAFNVQEWITERDKRRLLEWKGRMDLIMYASCACPKLSLGDIEEYRSSPFSGGRDVFERVRVLDGDDGHAAKLVRAFAHGAVLSRPFEGRTGFRMEMRQWEKVGDMVMDSVEEAGRGETWVRGAGFEEAWGDVPRRMEIQL</sequence>
<proteinExistence type="predicted"/>
<dbReference type="STRING" id="50376.A0A517KZ46"/>
<dbReference type="Pfam" id="PF14027">
    <property type="entry name" value="Questin_oxidase"/>
    <property type="match status" value="1"/>
</dbReference>
<accession>A0A517KZ46</accession>
<name>A0A517KZ46_9PEZI</name>
<dbReference type="AlphaFoldDB" id="A0A517KZ46"/>